<accession>A0A151TJI2</accession>
<dbReference type="OMA" id="LVEILMY"/>
<dbReference type="CDD" id="cd09272">
    <property type="entry name" value="RNase_HI_RT_Ty1"/>
    <property type="match status" value="1"/>
</dbReference>
<dbReference type="Gramene" id="C.cajan_13112.t">
    <property type="protein sequence ID" value="C.cajan_13112.t.cds1"/>
    <property type="gene ID" value="C.cajan_13112"/>
</dbReference>
<sequence>MIDCNPTATPMEHNSKLVKDPGGKLVNITLFKQLVEILMYIIATRPDIMHNVGIINRYMEKPMQQHLFATKRILRYLKGTTDSGLFYKKNDQSKLIGFVDSDFTGDMDDRKSTTGYVFKLGSGAIAWSSKKQPIVTLSSTEAEYVVANQVPLKLFGCEEF</sequence>
<organism evidence="1 2">
    <name type="scientific">Cajanus cajan</name>
    <name type="common">Pigeon pea</name>
    <name type="synonym">Cajanus indicus</name>
    <dbReference type="NCBI Taxonomy" id="3821"/>
    <lineage>
        <taxon>Eukaryota</taxon>
        <taxon>Viridiplantae</taxon>
        <taxon>Streptophyta</taxon>
        <taxon>Embryophyta</taxon>
        <taxon>Tracheophyta</taxon>
        <taxon>Spermatophyta</taxon>
        <taxon>Magnoliopsida</taxon>
        <taxon>eudicotyledons</taxon>
        <taxon>Gunneridae</taxon>
        <taxon>Pentapetalae</taxon>
        <taxon>rosids</taxon>
        <taxon>fabids</taxon>
        <taxon>Fabales</taxon>
        <taxon>Fabaceae</taxon>
        <taxon>Papilionoideae</taxon>
        <taxon>50 kb inversion clade</taxon>
        <taxon>NPAAA clade</taxon>
        <taxon>indigoferoid/millettioid clade</taxon>
        <taxon>Phaseoleae</taxon>
        <taxon>Cajanus</taxon>
    </lineage>
</organism>
<keyword evidence="2" id="KW-1185">Reference proteome</keyword>
<protein>
    <submittedName>
        <fullName evidence="1">Retrovirus-related Pol polyprotein from transposon TNT 1-94</fullName>
    </submittedName>
</protein>
<dbReference type="AlphaFoldDB" id="A0A151TJI2"/>
<dbReference type="EMBL" id="CM003608">
    <property type="protein sequence ID" value="KYP67193.1"/>
    <property type="molecule type" value="Genomic_DNA"/>
</dbReference>
<name>A0A151TJI2_CAJCA</name>
<dbReference type="PANTHER" id="PTHR11439">
    <property type="entry name" value="GAG-POL-RELATED RETROTRANSPOSON"/>
    <property type="match status" value="1"/>
</dbReference>
<evidence type="ECO:0000313" key="2">
    <source>
        <dbReference type="Proteomes" id="UP000075243"/>
    </source>
</evidence>
<dbReference type="Proteomes" id="UP000075243">
    <property type="component" value="Chromosome 6"/>
</dbReference>
<reference evidence="1 2" key="1">
    <citation type="journal article" date="2012" name="Nat. Biotechnol.">
        <title>Draft genome sequence of pigeonpea (Cajanus cajan), an orphan legume crop of resource-poor farmers.</title>
        <authorList>
            <person name="Varshney R.K."/>
            <person name="Chen W."/>
            <person name="Li Y."/>
            <person name="Bharti A.K."/>
            <person name="Saxena R.K."/>
            <person name="Schlueter J.A."/>
            <person name="Donoghue M.T."/>
            <person name="Azam S."/>
            <person name="Fan G."/>
            <person name="Whaley A.M."/>
            <person name="Farmer A.D."/>
            <person name="Sheridan J."/>
            <person name="Iwata A."/>
            <person name="Tuteja R."/>
            <person name="Penmetsa R.V."/>
            <person name="Wu W."/>
            <person name="Upadhyaya H.D."/>
            <person name="Yang S.P."/>
            <person name="Shah T."/>
            <person name="Saxena K.B."/>
            <person name="Michael T."/>
            <person name="McCombie W.R."/>
            <person name="Yang B."/>
            <person name="Zhang G."/>
            <person name="Yang H."/>
            <person name="Wang J."/>
            <person name="Spillane C."/>
            <person name="Cook D.R."/>
            <person name="May G.D."/>
            <person name="Xu X."/>
            <person name="Jackson S.A."/>
        </authorList>
    </citation>
    <scope>NUCLEOTIDE SEQUENCE [LARGE SCALE GENOMIC DNA]</scope>
    <source>
        <strain evidence="2">cv. Asha</strain>
    </source>
</reference>
<proteinExistence type="predicted"/>
<dbReference type="PANTHER" id="PTHR11439:SF517">
    <property type="entry name" value="CYSTEINE-RICH RLK (RECEPTOR-LIKE PROTEIN KINASE) 8"/>
    <property type="match status" value="1"/>
</dbReference>
<gene>
    <name evidence="1" type="ORF">KK1_013516</name>
</gene>
<evidence type="ECO:0000313" key="1">
    <source>
        <dbReference type="EMBL" id="KYP67193.1"/>
    </source>
</evidence>